<feature type="transmembrane region" description="Helical" evidence="1">
    <location>
        <begin position="302"/>
        <end position="319"/>
    </location>
</feature>
<keyword evidence="1" id="KW-1133">Transmembrane helix</keyword>
<evidence type="ECO:0000313" key="2">
    <source>
        <dbReference type="EMBL" id="UQZ85899.1"/>
    </source>
</evidence>
<keyword evidence="1" id="KW-0812">Transmembrane</keyword>
<organism evidence="2 3">
    <name type="scientific">Paenibacillus konkukensis</name>
    <dbReference type="NCBI Taxonomy" id="2020716"/>
    <lineage>
        <taxon>Bacteria</taxon>
        <taxon>Bacillati</taxon>
        <taxon>Bacillota</taxon>
        <taxon>Bacilli</taxon>
        <taxon>Bacillales</taxon>
        <taxon>Paenibacillaceae</taxon>
        <taxon>Paenibacillus</taxon>
    </lineage>
</organism>
<dbReference type="InterPro" id="IPR010288">
    <property type="entry name" value="EcsB_ABC"/>
</dbReference>
<dbReference type="EMBL" id="CP027059">
    <property type="protein sequence ID" value="UQZ85899.1"/>
    <property type="molecule type" value="Genomic_DNA"/>
</dbReference>
<protein>
    <submittedName>
        <fullName evidence="2">Bacterial ABC transporter protein EcsB</fullName>
    </submittedName>
</protein>
<dbReference type="Proteomes" id="UP001057134">
    <property type="component" value="Chromosome"/>
</dbReference>
<feature type="transmembrane region" description="Helical" evidence="1">
    <location>
        <begin position="104"/>
        <end position="123"/>
    </location>
</feature>
<evidence type="ECO:0000256" key="1">
    <source>
        <dbReference type="SAM" id="Phobius"/>
    </source>
</evidence>
<feature type="transmembrane region" description="Helical" evidence="1">
    <location>
        <begin position="268"/>
        <end position="296"/>
    </location>
</feature>
<reference evidence="2" key="2">
    <citation type="journal article" date="2021" name="J Anim Sci Technol">
        <title>Complete genome sequence of Paenibacillus konkukensis sp. nov. SK3146 as a potential probiotic strain.</title>
        <authorList>
            <person name="Jung H.I."/>
            <person name="Park S."/>
            <person name="Niu K.M."/>
            <person name="Lee S.W."/>
            <person name="Kothari D."/>
            <person name="Yi K.J."/>
            <person name="Kim S.K."/>
        </authorList>
    </citation>
    <scope>NUCLEOTIDE SEQUENCE</scope>
    <source>
        <strain evidence="2">SK3146</strain>
    </source>
</reference>
<dbReference type="RefSeq" id="WP_249861483.1">
    <property type="nucleotide sequence ID" value="NZ_CP027059.1"/>
</dbReference>
<name>A0ABY4RTJ7_9BACL</name>
<feature type="transmembrane region" description="Helical" evidence="1">
    <location>
        <begin position="191"/>
        <end position="208"/>
    </location>
</feature>
<feature type="transmembrane region" description="Helical" evidence="1">
    <location>
        <begin position="166"/>
        <end position="185"/>
    </location>
</feature>
<proteinExistence type="predicted"/>
<feature type="transmembrane region" description="Helical" evidence="1">
    <location>
        <begin position="135"/>
        <end position="154"/>
    </location>
</feature>
<feature type="transmembrane region" description="Helical" evidence="1">
    <location>
        <begin position="21"/>
        <end position="44"/>
    </location>
</feature>
<feature type="transmembrane region" description="Helical" evidence="1">
    <location>
        <begin position="50"/>
        <end position="69"/>
    </location>
</feature>
<accession>A0ABY4RTJ7</accession>
<keyword evidence="3" id="KW-1185">Reference proteome</keyword>
<feature type="transmembrane region" description="Helical" evidence="1">
    <location>
        <begin position="348"/>
        <end position="366"/>
    </location>
</feature>
<dbReference type="Pfam" id="PF05975">
    <property type="entry name" value="EcsB"/>
    <property type="match status" value="1"/>
</dbReference>
<evidence type="ECO:0000313" key="3">
    <source>
        <dbReference type="Proteomes" id="UP001057134"/>
    </source>
</evidence>
<sequence length="393" mass="45212">MDMKALYRRRTAGFLQEILPYLHYALQSASMAALTALLLFSIGYHLFLQWVTPAFPWQLPAAALMWIMLMSGKVRTYLQEADTLFLLPQEKGMALYLQAALQKALMLQLAGAIAAWLIVWPLYAKMTETAASRFVLLLLVWALFKAALVYGKWFEQQLQEPAARRWLTLLRWALSAFAAYVVIAFEPPYGILLPAAGLLLYLVCLRWPRKYPVHWMQLIDLEKRHRAAVYRILNWFIDVPQVQGKARNTRLSIQRWVKIPFRAESAYVYLYSIVWFRSELFGISLRITVIGVLLLLSVTGTWPAAVVYIVVALFSALQLSDLKRYYKEHLWQRIYPLPPELHKRSVGIVRRAVHLVILAILFVPAGFSMGSWLQAAGLLLLGGAASWLYHRYR</sequence>
<gene>
    <name evidence="2" type="ORF">SK3146_05189</name>
</gene>
<dbReference type="PIRSF" id="PIRSF037259">
    <property type="entry name" value="EcsB_ABC"/>
    <property type="match status" value="1"/>
</dbReference>
<keyword evidence="1" id="KW-0472">Membrane</keyword>
<reference evidence="2" key="1">
    <citation type="submission" date="2018-02" db="EMBL/GenBank/DDBJ databases">
        <authorList>
            <person name="Kim S.-K."/>
            <person name="Jung H.-I."/>
            <person name="Lee S.-W."/>
        </authorList>
    </citation>
    <scope>NUCLEOTIDE SEQUENCE</scope>
    <source>
        <strain evidence="2">SK3146</strain>
    </source>
</reference>